<keyword evidence="1" id="KW-0472">Membrane</keyword>
<feature type="transmembrane region" description="Helical" evidence="1">
    <location>
        <begin position="77"/>
        <end position="96"/>
    </location>
</feature>
<feature type="transmembrane region" description="Helical" evidence="1">
    <location>
        <begin position="12"/>
        <end position="34"/>
    </location>
</feature>
<dbReference type="Proteomes" id="UP000019277">
    <property type="component" value="Unassembled WGS sequence"/>
</dbReference>
<keyword evidence="1" id="KW-0812">Transmembrane</keyword>
<comment type="caution">
    <text evidence="2">The sequence shown here is derived from an EMBL/GenBank/DDBJ whole genome shotgun (WGS) entry which is preliminary data.</text>
</comment>
<proteinExistence type="predicted"/>
<dbReference type="EMBL" id="AYXG01000136">
    <property type="protein sequence ID" value="EWC60987.1"/>
    <property type="molecule type" value="Genomic_DNA"/>
</dbReference>
<evidence type="ECO:0000256" key="1">
    <source>
        <dbReference type="SAM" id="Phobius"/>
    </source>
</evidence>
<gene>
    <name evidence="2" type="ORF">UO65_3720</name>
</gene>
<reference evidence="2 3" key="1">
    <citation type="journal article" date="2014" name="Genome Announc.">
        <title>Draft Genome Sequence of the Antitrypanosomally Active Sponge-Associated Bacterium Actinokineospora sp. Strain EG49.</title>
        <authorList>
            <person name="Harjes J."/>
            <person name="Ryu T."/>
            <person name="Abdelmohsen U.R."/>
            <person name="Moitinho-Silva L."/>
            <person name="Horn H."/>
            <person name="Ravasi T."/>
            <person name="Hentschel U."/>
        </authorList>
    </citation>
    <scope>NUCLEOTIDE SEQUENCE [LARGE SCALE GENOMIC DNA]</scope>
    <source>
        <strain evidence="2 3">EG49</strain>
    </source>
</reference>
<accession>A0A8E3BDC7</accession>
<sequence>MASFDPKNVTPVEWMGIGAGAAAFIFSFLPWVSISAFFSASAWNSGLLAWLPVLLLVVAAGLLLATHFGTAVKNLPLIWLVLAGVSVLFILLRWVTLSDDDYMGVVSAGVGLFLGLVAAIVSTVGAVLTFQATRRHVA</sequence>
<accession>W7IW08</accession>
<organism evidence="2 3">
    <name type="scientific">Actinokineospora spheciospongiae</name>
    <dbReference type="NCBI Taxonomy" id="909613"/>
    <lineage>
        <taxon>Bacteria</taxon>
        <taxon>Bacillati</taxon>
        <taxon>Actinomycetota</taxon>
        <taxon>Actinomycetes</taxon>
        <taxon>Pseudonocardiales</taxon>
        <taxon>Pseudonocardiaceae</taxon>
        <taxon>Actinokineospora</taxon>
    </lineage>
</organism>
<dbReference type="OrthoDB" id="3700290at2"/>
<protein>
    <submittedName>
        <fullName evidence="2">Uncharacterized protein</fullName>
    </submittedName>
</protein>
<keyword evidence="3" id="KW-1185">Reference proteome</keyword>
<dbReference type="AlphaFoldDB" id="W7IW08"/>
<evidence type="ECO:0000313" key="2">
    <source>
        <dbReference type="EMBL" id="EWC60987.1"/>
    </source>
</evidence>
<dbReference type="RefSeq" id="WP_035284148.1">
    <property type="nucleotide sequence ID" value="NZ_AYXG01000136.1"/>
</dbReference>
<keyword evidence="1" id="KW-1133">Transmembrane helix</keyword>
<evidence type="ECO:0000313" key="3">
    <source>
        <dbReference type="Proteomes" id="UP000019277"/>
    </source>
</evidence>
<feature type="transmembrane region" description="Helical" evidence="1">
    <location>
        <begin position="46"/>
        <end position="65"/>
    </location>
</feature>
<feature type="transmembrane region" description="Helical" evidence="1">
    <location>
        <begin position="102"/>
        <end position="130"/>
    </location>
</feature>
<dbReference type="STRING" id="909613.UO65_3720"/>
<name>W7IW08_9PSEU</name>